<accession>A0A0N0XQ92</accession>
<dbReference type="InterPro" id="IPR015813">
    <property type="entry name" value="Pyrv/PenolPyrv_kinase-like_dom"/>
</dbReference>
<protein>
    <recommendedName>
        <fullName evidence="3">2-methylisocitrate lyase</fullName>
    </recommendedName>
</protein>
<dbReference type="GO" id="GO:0003824">
    <property type="term" value="F:catalytic activity"/>
    <property type="evidence" value="ECO:0007669"/>
    <property type="project" value="InterPro"/>
</dbReference>
<keyword evidence="2" id="KW-1185">Reference proteome</keyword>
<dbReference type="EMBL" id="LGKG01000207">
    <property type="protein sequence ID" value="KPC58627.1"/>
    <property type="molecule type" value="Genomic_DNA"/>
</dbReference>
<organism evidence="1 2">
    <name type="scientific">Streptomyces chattanoogensis</name>
    <dbReference type="NCBI Taxonomy" id="66876"/>
    <lineage>
        <taxon>Bacteria</taxon>
        <taxon>Bacillati</taxon>
        <taxon>Actinomycetota</taxon>
        <taxon>Actinomycetes</taxon>
        <taxon>Kitasatosporales</taxon>
        <taxon>Streptomycetaceae</taxon>
        <taxon>Streptomyces</taxon>
    </lineage>
</organism>
<dbReference type="Gene3D" id="6.10.250.2750">
    <property type="match status" value="1"/>
</dbReference>
<evidence type="ECO:0008006" key="3">
    <source>
        <dbReference type="Google" id="ProtNLM"/>
    </source>
</evidence>
<dbReference type="Pfam" id="PF13714">
    <property type="entry name" value="PEP_mutase"/>
    <property type="match status" value="2"/>
</dbReference>
<dbReference type="Gene3D" id="3.20.20.60">
    <property type="entry name" value="Phosphoenolpyruvate-binding domains"/>
    <property type="match status" value="2"/>
</dbReference>
<dbReference type="InterPro" id="IPR040442">
    <property type="entry name" value="Pyrv_kinase-like_dom_sf"/>
</dbReference>
<evidence type="ECO:0000313" key="2">
    <source>
        <dbReference type="Proteomes" id="UP000037982"/>
    </source>
</evidence>
<reference evidence="2" key="1">
    <citation type="submission" date="2015-07" db="EMBL/GenBank/DDBJ databases">
        <authorList>
            <person name="Ju K.-S."/>
            <person name="Doroghazi J.R."/>
            <person name="Metcalf W.W."/>
        </authorList>
    </citation>
    <scope>NUCLEOTIDE SEQUENCE [LARGE SCALE GENOMIC DNA]</scope>
    <source>
        <strain evidence="2">NRRL ISP-5002</strain>
    </source>
</reference>
<dbReference type="PATRIC" id="fig|66876.3.peg.8558"/>
<name>A0A0N0XQ92_9ACTN</name>
<dbReference type="Proteomes" id="UP000037982">
    <property type="component" value="Unassembled WGS sequence"/>
</dbReference>
<dbReference type="PANTHER" id="PTHR42905">
    <property type="entry name" value="PHOSPHOENOLPYRUVATE CARBOXYLASE"/>
    <property type="match status" value="1"/>
</dbReference>
<comment type="caution">
    <text evidence="1">The sequence shown here is derived from an EMBL/GenBank/DDBJ whole genome shotgun (WGS) entry which is preliminary data.</text>
</comment>
<dbReference type="CDD" id="cd00377">
    <property type="entry name" value="ICL_PEPM"/>
    <property type="match status" value="1"/>
</dbReference>
<sequence length="177" mass="18239">MHRTGTFILPNPWDAGTARLLAAHGFAALATTSAGLAFSRGRAARAQPFPFTVTARADNFFHGRPDLHDTVRRLQAFAEAGADVLYAPALPSTEAVRAVCSSLDKPVNVLAAGPLLERSVTELGALGVRRISLGSALPRAALTAVLDAAAELAGPGTFGFARSALGYAESNALLSGS</sequence>
<dbReference type="PANTHER" id="PTHR42905:SF16">
    <property type="entry name" value="CARBOXYPHOSPHONOENOLPYRUVATE PHOSPHONOMUTASE-LIKE PROTEIN (AFU_ORTHOLOGUE AFUA_5G07230)"/>
    <property type="match status" value="1"/>
</dbReference>
<dbReference type="InterPro" id="IPR039556">
    <property type="entry name" value="ICL/PEPM"/>
</dbReference>
<dbReference type="AlphaFoldDB" id="A0A0N0XQ92"/>
<evidence type="ECO:0000313" key="1">
    <source>
        <dbReference type="EMBL" id="KPC58627.1"/>
    </source>
</evidence>
<proteinExistence type="predicted"/>
<gene>
    <name evidence="1" type="ORF">ADL29_38985</name>
</gene>
<dbReference type="SUPFAM" id="SSF51621">
    <property type="entry name" value="Phosphoenolpyruvate/pyruvate domain"/>
    <property type="match status" value="1"/>
</dbReference>